<dbReference type="InterPro" id="IPR027640">
    <property type="entry name" value="Kinesin-like_fam"/>
</dbReference>
<evidence type="ECO:0000259" key="6">
    <source>
        <dbReference type="PROSITE" id="PS50067"/>
    </source>
</evidence>
<comment type="similarity">
    <text evidence="3">Belongs to the TRAFAC class myosin-kinesin ATPase superfamily. Kinesin family.</text>
</comment>
<feature type="region of interest" description="Disordered" evidence="5">
    <location>
        <begin position="1"/>
        <end position="23"/>
    </location>
</feature>
<keyword evidence="2 3" id="KW-0505">Motor protein</keyword>
<evidence type="ECO:0000256" key="3">
    <source>
        <dbReference type="PROSITE-ProRule" id="PRU00283"/>
    </source>
</evidence>
<dbReference type="Gene3D" id="2.130.10.10">
    <property type="entry name" value="YVTN repeat-like/Quinoprotein amine dehydrogenase"/>
    <property type="match status" value="1"/>
</dbReference>
<dbReference type="SMART" id="SM00129">
    <property type="entry name" value="KISc"/>
    <property type="match status" value="1"/>
</dbReference>
<feature type="coiled-coil region" evidence="4">
    <location>
        <begin position="419"/>
        <end position="481"/>
    </location>
</feature>
<sequence>MSLSQPPRTPTGSAFADMTPITQTSSREYDTHVEVVCRLRPFNEEEAQKYNGASPVDIIDNHSLCIHHKDASNVFTFDRVCGETTSQEQMYELVAAKTIENTFKGFNGTILAYGQTGAGKTHTMFGGSDAPGIIPRIGHDIFSRIDGASPDIEYTVEVSCMELYMEKINDLLNPSASEFAIHEDRANGVYVKGLSHAFVSSESELAYVVDLGNSHRTSMSTQMNADSSRSHVIIRIVLTQKSLGGEFTKSNLFLVDLAGSEKIDRTGATGQGLQEAKKINLSLSCLGLVINSLTEPSSTHIPYRDSKLTRILQESLGGNSRTTLIVNISPVPSSVNETISTLRFGSRAKKIKNSAHVNTEPSVEWLKARVKSLEQANKTLEEQLEAYNRSSAVSPNVSLFSPRGSTTISLASDRPGASNEELQRKNRKIESLEKQLLDMRMNQVKQQHEEDSKLFKLETALHRLNDKLSDVELINENLRKHLLISEKIIESRDHKIEKLRRLLNEQQAHVQSESIHFDSKLRKLQEKLENQKLSEGRLLDDSGPNVLEELYNSRKSADEAIHKIDTSSPKAVAGDKQDSPKSPKFGLNLRIVKPVSLRVKEGKNRIRANVKGEFGIGGRTNFVQKIHVFAILNKQYIAVARSAGLVQLYEKVSKPPGLDCSGSTTYKLVKEWKNSTTGPRDPIIGIGAFRNQYMYTCSGEGKLVIRDLINDDADDSVKSYIIDGPLSAVTIEAIPQSTHILVAAGGKGNNLKLYDFDFVTHDFASNFETIVNSVGHMTSIGLVMSVPEGRSLLRRSLPIRNSFVDVRRLVPVLDTTPSKTCAKKDSGAYWVSSTCFWKQGSDRMVFAGTQFGELYVYGIEMPYEFELLPRKVLSLSQFSINQLLVFNSGRYLFFSDSMSKAGVIDIKTLEVVNFYDYLRIGPSISSRVYTSEGTSKVSSHSNLSRFSPIYMIATTIDGAIRIYKLSDSNEKKLCFQSTNAGVIPNFDFLESDPYTRLNVLFGETFSQESNAQKPTESSSAKRRPEP</sequence>
<accession>A0A8F2W0P2</accession>
<dbReference type="PANTHER" id="PTHR47968">
    <property type="entry name" value="CENTROMERE PROTEIN E"/>
    <property type="match status" value="1"/>
</dbReference>
<dbReference type="SUPFAM" id="SSF50978">
    <property type="entry name" value="WD40 repeat-like"/>
    <property type="match status" value="1"/>
</dbReference>
<dbReference type="InterPro" id="IPR036961">
    <property type="entry name" value="Kinesin_motor_dom_sf"/>
</dbReference>
<reference evidence="7" key="1">
    <citation type="submission" date="2021-06" db="EMBL/GenBank/DDBJ databases">
        <title>Candida auris outbreak in lebanese hospital.</title>
        <authorList>
            <person name="Finianos M."/>
        </authorList>
    </citation>
    <scope>NUCLEOTIDE SEQUENCE</scope>
    <source>
        <strain evidence="7">CA7LBN</strain>
    </source>
</reference>
<dbReference type="GO" id="GO:0008017">
    <property type="term" value="F:microtubule binding"/>
    <property type="evidence" value="ECO:0007669"/>
    <property type="project" value="InterPro"/>
</dbReference>
<feature type="region of interest" description="Disordered" evidence="5">
    <location>
        <begin position="1006"/>
        <end position="1026"/>
    </location>
</feature>
<evidence type="ECO:0000256" key="1">
    <source>
        <dbReference type="ARBA" id="ARBA00023054"/>
    </source>
</evidence>
<dbReference type="Pfam" id="PF00225">
    <property type="entry name" value="Kinesin"/>
    <property type="match status" value="1"/>
</dbReference>
<evidence type="ECO:0000256" key="2">
    <source>
        <dbReference type="ARBA" id="ARBA00023175"/>
    </source>
</evidence>
<dbReference type="SUPFAM" id="SSF52540">
    <property type="entry name" value="P-loop containing nucleoside triphosphate hydrolases"/>
    <property type="match status" value="1"/>
</dbReference>
<keyword evidence="3" id="KW-0067">ATP-binding</keyword>
<dbReference type="EMBL" id="CP076750">
    <property type="protein sequence ID" value="QWW23166.1"/>
    <property type="molecule type" value="Genomic_DNA"/>
</dbReference>
<name>A0A8F2W0P2_CANAR</name>
<dbReference type="InterPro" id="IPR015943">
    <property type="entry name" value="WD40/YVTN_repeat-like_dom_sf"/>
</dbReference>
<dbReference type="AlphaFoldDB" id="A0A8F2W0P2"/>
<dbReference type="InterPro" id="IPR001752">
    <property type="entry name" value="Kinesin_motor_dom"/>
</dbReference>
<dbReference type="PANTHER" id="PTHR47968:SF75">
    <property type="entry name" value="CENTROMERE-ASSOCIATED PROTEIN E"/>
    <property type="match status" value="1"/>
</dbReference>
<gene>
    <name evidence="7" type="ORF">CA7LBN_001967</name>
</gene>
<evidence type="ECO:0000256" key="5">
    <source>
        <dbReference type="SAM" id="MobiDB-lite"/>
    </source>
</evidence>
<dbReference type="InterPro" id="IPR036322">
    <property type="entry name" value="WD40_repeat_dom_sf"/>
</dbReference>
<dbReference type="GO" id="GO:0007018">
    <property type="term" value="P:microtubule-based movement"/>
    <property type="evidence" value="ECO:0007669"/>
    <property type="project" value="InterPro"/>
</dbReference>
<evidence type="ECO:0000313" key="7">
    <source>
        <dbReference type="EMBL" id="QWW23166.1"/>
    </source>
</evidence>
<feature type="binding site" evidence="3">
    <location>
        <begin position="114"/>
        <end position="121"/>
    </location>
    <ligand>
        <name>ATP</name>
        <dbReference type="ChEBI" id="CHEBI:30616"/>
    </ligand>
</feature>
<keyword evidence="3" id="KW-0547">Nucleotide-binding</keyword>
<dbReference type="PRINTS" id="PR00380">
    <property type="entry name" value="KINESINHEAVY"/>
</dbReference>
<dbReference type="Proteomes" id="UP000825438">
    <property type="component" value="Chromosome II"/>
</dbReference>
<dbReference type="InterPro" id="IPR027417">
    <property type="entry name" value="P-loop_NTPase"/>
</dbReference>
<feature type="coiled-coil region" evidence="4">
    <location>
        <begin position="363"/>
        <end position="390"/>
    </location>
</feature>
<feature type="compositionally biased region" description="Polar residues" evidence="5">
    <location>
        <begin position="1006"/>
        <end position="1018"/>
    </location>
</feature>
<keyword evidence="1 4" id="KW-0175">Coiled coil</keyword>
<dbReference type="GO" id="GO:0003777">
    <property type="term" value="F:microtubule motor activity"/>
    <property type="evidence" value="ECO:0007669"/>
    <property type="project" value="InterPro"/>
</dbReference>
<protein>
    <recommendedName>
        <fullName evidence="6">Kinesin motor domain-containing protein</fullName>
    </recommendedName>
</protein>
<organism evidence="7">
    <name type="scientific">Candidozyma auris</name>
    <name type="common">Yeast</name>
    <name type="synonym">Candida auris</name>
    <dbReference type="NCBI Taxonomy" id="498019"/>
    <lineage>
        <taxon>Eukaryota</taxon>
        <taxon>Fungi</taxon>
        <taxon>Dikarya</taxon>
        <taxon>Ascomycota</taxon>
        <taxon>Saccharomycotina</taxon>
        <taxon>Pichiomycetes</taxon>
        <taxon>Metschnikowiaceae</taxon>
        <taxon>Candidozyma</taxon>
    </lineage>
</organism>
<feature type="domain" description="Kinesin motor" evidence="6">
    <location>
        <begin position="32"/>
        <end position="351"/>
    </location>
</feature>
<evidence type="ECO:0000256" key="4">
    <source>
        <dbReference type="SAM" id="Coils"/>
    </source>
</evidence>
<dbReference type="GO" id="GO:0005524">
    <property type="term" value="F:ATP binding"/>
    <property type="evidence" value="ECO:0007669"/>
    <property type="project" value="UniProtKB-UniRule"/>
</dbReference>
<dbReference type="Gene3D" id="3.40.850.10">
    <property type="entry name" value="Kinesin motor domain"/>
    <property type="match status" value="1"/>
</dbReference>
<proteinExistence type="inferred from homology"/>
<feature type="compositionally biased region" description="Polar residues" evidence="5">
    <location>
        <begin position="1"/>
        <end position="12"/>
    </location>
</feature>
<dbReference type="PROSITE" id="PS50067">
    <property type="entry name" value="KINESIN_MOTOR_2"/>
    <property type="match status" value="1"/>
</dbReference>